<evidence type="ECO:0000256" key="1">
    <source>
        <dbReference type="SAM" id="MobiDB-lite"/>
    </source>
</evidence>
<evidence type="ECO:0000313" key="3">
    <source>
        <dbReference type="Proteomes" id="UP001273166"/>
    </source>
</evidence>
<sequence>MNNAPSRHRPSGSGSFNISVSTPAQPERLPPPRPPGPALRRPRPRPRPCRPIDLNSLCPGESVGDVEFLTGDGNFVTLPGCLTSPLWTLSCIPARVAETLRCPIHFFPGDHVQYYATPRGRIPMIRYAAVWFRLVGGVNSNENFSLMEFPVLETETHGNLGVSLIIGDAHIRRNAALYSQSQEVPLGHYVPSQHGENHGDDDMPFAFAFAFDHSFNEHEHGYEHDGIREWLTDTDASFQWDGGNGVARDSEGDQNPTTG</sequence>
<reference evidence="2" key="2">
    <citation type="submission" date="2023-06" db="EMBL/GenBank/DDBJ databases">
        <authorList>
            <consortium name="Lawrence Berkeley National Laboratory"/>
            <person name="Mondo S.J."/>
            <person name="Hensen N."/>
            <person name="Bonometti L."/>
            <person name="Westerberg I."/>
            <person name="Brannstrom I.O."/>
            <person name="Guillou S."/>
            <person name="Cros-Aarteil S."/>
            <person name="Calhoun S."/>
            <person name="Haridas S."/>
            <person name="Kuo A."/>
            <person name="Pangilinan J."/>
            <person name="Riley R."/>
            <person name="Labutti K."/>
            <person name="Andreopoulos B."/>
            <person name="Lipzen A."/>
            <person name="Chen C."/>
            <person name="Yanf M."/>
            <person name="Daum C."/>
            <person name="Ng V."/>
            <person name="Clum A."/>
            <person name="Steindorff A."/>
            <person name="Ohm R."/>
            <person name="Martin F."/>
            <person name="Silar P."/>
            <person name="Natvig D."/>
            <person name="Lalanne C."/>
            <person name="Gautier V."/>
            <person name="Ament-Velasquez S.L."/>
            <person name="Kruys A."/>
            <person name="Hutchinson M.I."/>
            <person name="Powell A.J."/>
            <person name="Barry K."/>
            <person name="Miller A.N."/>
            <person name="Grigoriev I.V."/>
            <person name="Debuchy R."/>
            <person name="Gladieux P."/>
            <person name="Thoren M.H."/>
            <person name="Johannesson H."/>
        </authorList>
    </citation>
    <scope>NUCLEOTIDE SEQUENCE</scope>
    <source>
        <strain evidence="2">CBS 333.67</strain>
    </source>
</reference>
<feature type="compositionally biased region" description="Basic residues" evidence="1">
    <location>
        <begin position="1"/>
        <end position="10"/>
    </location>
</feature>
<feature type="compositionally biased region" description="Pro residues" evidence="1">
    <location>
        <begin position="28"/>
        <end position="37"/>
    </location>
</feature>
<gene>
    <name evidence="2" type="ORF">B0T15DRAFT_278373</name>
</gene>
<feature type="compositionally biased region" description="Polar residues" evidence="1">
    <location>
        <begin position="12"/>
        <end position="22"/>
    </location>
</feature>
<dbReference type="RefSeq" id="XP_062719319.1">
    <property type="nucleotide sequence ID" value="XM_062863548.1"/>
</dbReference>
<accession>A0AAJ0GP35</accession>
<dbReference type="EMBL" id="JAUDZG010000006">
    <property type="protein sequence ID" value="KAK3303539.1"/>
    <property type="molecule type" value="Genomic_DNA"/>
</dbReference>
<comment type="caution">
    <text evidence="2">The sequence shown here is derived from an EMBL/GenBank/DDBJ whole genome shotgun (WGS) entry which is preliminary data.</text>
</comment>
<feature type="region of interest" description="Disordered" evidence="1">
    <location>
        <begin position="1"/>
        <end position="46"/>
    </location>
</feature>
<proteinExistence type="predicted"/>
<dbReference type="AlphaFoldDB" id="A0AAJ0GP35"/>
<dbReference type="GeneID" id="87882377"/>
<name>A0AAJ0GP35_9PEZI</name>
<dbReference type="Proteomes" id="UP001273166">
    <property type="component" value="Unassembled WGS sequence"/>
</dbReference>
<organism evidence="2 3">
    <name type="scientific">Chaetomium strumarium</name>
    <dbReference type="NCBI Taxonomy" id="1170767"/>
    <lineage>
        <taxon>Eukaryota</taxon>
        <taxon>Fungi</taxon>
        <taxon>Dikarya</taxon>
        <taxon>Ascomycota</taxon>
        <taxon>Pezizomycotina</taxon>
        <taxon>Sordariomycetes</taxon>
        <taxon>Sordariomycetidae</taxon>
        <taxon>Sordariales</taxon>
        <taxon>Chaetomiaceae</taxon>
        <taxon>Chaetomium</taxon>
    </lineage>
</organism>
<evidence type="ECO:0000313" key="2">
    <source>
        <dbReference type="EMBL" id="KAK3303539.1"/>
    </source>
</evidence>
<keyword evidence="3" id="KW-1185">Reference proteome</keyword>
<reference evidence="2" key="1">
    <citation type="journal article" date="2023" name="Mol. Phylogenet. Evol.">
        <title>Genome-scale phylogeny and comparative genomics of the fungal order Sordariales.</title>
        <authorList>
            <person name="Hensen N."/>
            <person name="Bonometti L."/>
            <person name="Westerberg I."/>
            <person name="Brannstrom I.O."/>
            <person name="Guillou S."/>
            <person name="Cros-Aarteil S."/>
            <person name="Calhoun S."/>
            <person name="Haridas S."/>
            <person name="Kuo A."/>
            <person name="Mondo S."/>
            <person name="Pangilinan J."/>
            <person name="Riley R."/>
            <person name="LaButti K."/>
            <person name="Andreopoulos B."/>
            <person name="Lipzen A."/>
            <person name="Chen C."/>
            <person name="Yan M."/>
            <person name="Daum C."/>
            <person name="Ng V."/>
            <person name="Clum A."/>
            <person name="Steindorff A."/>
            <person name="Ohm R.A."/>
            <person name="Martin F."/>
            <person name="Silar P."/>
            <person name="Natvig D.O."/>
            <person name="Lalanne C."/>
            <person name="Gautier V."/>
            <person name="Ament-Velasquez S.L."/>
            <person name="Kruys A."/>
            <person name="Hutchinson M.I."/>
            <person name="Powell A.J."/>
            <person name="Barry K."/>
            <person name="Miller A.N."/>
            <person name="Grigoriev I.V."/>
            <person name="Debuchy R."/>
            <person name="Gladieux P."/>
            <person name="Hiltunen Thoren M."/>
            <person name="Johannesson H."/>
        </authorList>
    </citation>
    <scope>NUCLEOTIDE SEQUENCE</scope>
    <source>
        <strain evidence="2">CBS 333.67</strain>
    </source>
</reference>
<protein>
    <submittedName>
        <fullName evidence="2">Uncharacterized protein</fullName>
    </submittedName>
</protein>